<accession>A0A9X5CVW9</accession>
<name>A0A9X5CVW9_9ACTN</name>
<evidence type="ECO:0000313" key="1">
    <source>
        <dbReference type="EMBL" id="NEC53851.1"/>
    </source>
</evidence>
<organism evidence="1 2">
    <name type="scientific">Actinospica acidiphila</name>
    <dbReference type="NCBI Taxonomy" id="304899"/>
    <lineage>
        <taxon>Bacteria</taxon>
        <taxon>Bacillati</taxon>
        <taxon>Actinomycetota</taxon>
        <taxon>Actinomycetes</taxon>
        <taxon>Catenulisporales</taxon>
        <taxon>Actinospicaceae</taxon>
        <taxon>Actinospica</taxon>
    </lineage>
</organism>
<reference evidence="1 2" key="1">
    <citation type="submission" date="2020-01" db="EMBL/GenBank/DDBJ databases">
        <title>Insect and environment-associated Actinomycetes.</title>
        <authorList>
            <person name="Currrie C."/>
            <person name="Chevrette M."/>
            <person name="Carlson C."/>
            <person name="Stubbendieck R."/>
            <person name="Wendt-Pienkowski E."/>
        </authorList>
    </citation>
    <scope>NUCLEOTIDE SEQUENCE [LARGE SCALE GENOMIC DNA]</scope>
    <source>
        <strain evidence="1 2">SID8189</strain>
    </source>
</reference>
<dbReference type="RefSeq" id="WP_163092022.1">
    <property type="nucleotide sequence ID" value="NZ_JAAGNA010001261.1"/>
</dbReference>
<proteinExistence type="predicted"/>
<dbReference type="EMBL" id="JAAGNA010001261">
    <property type="protein sequence ID" value="NEC53851.1"/>
    <property type="molecule type" value="Genomic_DNA"/>
</dbReference>
<dbReference type="AlphaFoldDB" id="A0A9X5CVW9"/>
<sequence length="254" mass="27963">MDLLTTLANFPNVAPLAGVERAWTWSQGPVLHFAGAVTADGRRLLQTNQRGRRDEKLARAVLAFARQHEESLLGEGRPIAAVGGFSAPGYDFDAVAATAPEVHGHHRTRNPDLTAVTYIVFPAFDTEVSGRESLEEAQARYQKMLSPAEIDREAVPFLKMRFDNPRTGGGSTNPGRALAHPRMLRQEIPQLEGTPGGFVEGENRTGKVWRVSWDQGWVLRVAEQERRGLSLDEVLDFADATLRGCRPLEDPEGS</sequence>
<gene>
    <name evidence="1" type="ORF">G3I18_35705</name>
</gene>
<evidence type="ECO:0000313" key="2">
    <source>
        <dbReference type="Proteomes" id="UP000471745"/>
    </source>
</evidence>
<dbReference type="Proteomes" id="UP000471745">
    <property type="component" value="Unassembled WGS sequence"/>
</dbReference>
<comment type="caution">
    <text evidence="1">The sequence shown here is derived from an EMBL/GenBank/DDBJ whole genome shotgun (WGS) entry which is preliminary data.</text>
</comment>
<keyword evidence="2" id="KW-1185">Reference proteome</keyword>
<protein>
    <submittedName>
        <fullName evidence="1">Uncharacterized protein</fullName>
    </submittedName>
</protein>